<dbReference type="InterPro" id="IPR006026">
    <property type="entry name" value="Peptidase_Metallo"/>
</dbReference>
<dbReference type="EMBL" id="WIWT01000010">
    <property type="protein sequence ID" value="KAF3218960.1"/>
    <property type="molecule type" value="Genomic_DNA"/>
</dbReference>
<evidence type="ECO:0000256" key="1">
    <source>
        <dbReference type="SAM" id="MobiDB-lite"/>
    </source>
</evidence>
<dbReference type="GO" id="GO:0030247">
    <property type="term" value="F:polysaccharide binding"/>
    <property type="evidence" value="ECO:0007669"/>
    <property type="project" value="TreeGrafter"/>
</dbReference>
<dbReference type="InterPro" id="IPR001506">
    <property type="entry name" value="Peptidase_M12A"/>
</dbReference>
<dbReference type="SUPFAM" id="SSF141086">
    <property type="entry name" value="Agglutinin HPA-like"/>
    <property type="match status" value="3"/>
</dbReference>
<feature type="region of interest" description="Disordered" evidence="1">
    <location>
        <begin position="272"/>
        <end position="298"/>
    </location>
</feature>
<dbReference type="Proteomes" id="UP000614610">
    <property type="component" value="Unassembled WGS sequence"/>
</dbReference>
<dbReference type="InterPro" id="IPR052487">
    <property type="entry name" value="Galactose-binding_lectin"/>
</dbReference>
<dbReference type="OrthoDB" id="291007at2759"/>
<dbReference type="CDD" id="cd04327">
    <property type="entry name" value="ZnMc_MMP_like_3"/>
    <property type="match status" value="1"/>
</dbReference>
<dbReference type="Pfam" id="PF01400">
    <property type="entry name" value="Astacin"/>
    <property type="match status" value="1"/>
</dbReference>
<feature type="compositionally biased region" description="Pro residues" evidence="1">
    <location>
        <begin position="280"/>
        <end position="294"/>
    </location>
</feature>
<comment type="caution">
    <text evidence="4">The sequence shown here is derived from an EMBL/GenBank/DDBJ whole genome shotgun (WGS) entry which is preliminary data.</text>
</comment>
<sequence>MSSNDTQHFCVQIILPVELERESRARALEENSENALPYRGIRTSQDGELAPLQDIGLHYMANSLVPGQPCLALQTQKKWENGKTLRVHFLDAGTQYVRGKVQEFAKIWSNYANIYFDFVSSNPSDIRISFRRGEGSWSCVGIDCLSRPETEPTMNLGWLSDQLPESEFRRVVLHEFGHAIGCIHEHNQPNANINWNKPAVYEAYKRFGWSEAQVDFNIFAQYTAKEVEASFFDSTSIMEYPIPKGHTLDGFTVEPNDRLSSGDIEFIGEMYPKDRSTGPPSKPGTPIPPAPVPPAEGASSNLEIGIFETFPTLSSDPEERNVQTIVNFTKQYSSAPAFVIGLNGIDVDDSHNLRVRPPPVSLRSSQAVIGLNSSDDIWSNDDNSNLPGSGVSWLLLPPQDVEFQHGTFTTKRVPVERIVNFTNTYHSPPQVLVFFNALDLAKSKDCRIKTYASEVTTRGFKLKIETWSNTGVSEAGVSWIALPVGRQGVATGRFSTEDVRSSQTPQSQTQKTIQFGTNFSNPPKVFFALDMLNIANSRQTRVRLSIGNTSRYRMEWHIDSLGSTNLYAASAVYIAIDG</sequence>
<dbReference type="InterPro" id="IPR019019">
    <property type="entry name" value="H-type_lectin_domain"/>
</dbReference>
<dbReference type="GO" id="GO:0046871">
    <property type="term" value="F:N-acetylgalactosamine binding"/>
    <property type="evidence" value="ECO:0007669"/>
    <property type="project" value="TreeGrafter"/>
</dbReference>
<dbReference type="SMART" id="SM00235">
    <property type="entry name" value="ZnMc"/>
    <property type="match status" value="1"/>
</dbReference>
<evidence type="ECO:0000313" key="3">
    <source>
        <dbReference type="EMBL" id="KAF3191543.1"/>
    </source>
</evidence>
<dbReference type="GO" id="GO:0008270">
    <property type="term" value="F:zinc ion binding"/>
    <property type="evidence" value="ECO:0007669"/>
    <property type="project" value="InterPro"/>
</dbReference>
<dbReference type="SUPFAM" id="SSF55486">
    <property type="entry name" value="Metalloproteases ('zincins'), catalytic domain"/>
    <property type="match status" value="1"/>
</dbReference>
<dbReference type="Pfam" id="PF09458">
    <property type="entry name" value="H_lectin"/>
    <property type="match status" value="2"/>
</dbReference>
<dbReference type="InterPro" id="IPR024079">
    <property type="entry name" value="MetalloPept_cat_dom_sf"/>
</dbReference>
<dbReference type="GO" id="GO:0098609">
    <property type="term" value="P:cell-cell adhesion"/>
    <property type="evidence" value="ECO:0007669"/>
    <property type="project" value="TreeGrafter"/>
</dbReference>
<dbReference type="Gene3D" id="3.40.390.10">
    <property type="entry name" value="Collagenase (Catalytic Domain)"/>
    <property type="match status" value="1"/>
</dbReference>
<dbReference type="GO" id="GO:0070492">
    <property type="term" value="F:oligosaccharide binding"/>
    <property type="evidence" value="ECO:0007669"/>
    <property type="project" value="TreeGrafter"/>
</dbReference>
<name>A0A6G1M9Z6_ORBOL</name>
<dbReference type="GO" id="GO:0009986">
    <property type="term" value="C:cell surface"/>
    <property type="evidence" value="ECO:0007669"/>
    <property type="project" value="TreeGrafter"/>
</dbReference>
<accession>A0A6G1M9Z6</accession>
<dbReference type="InterPro" id="IPR037221">
    <property type="entry name" value="H-type_lectin_dom_sf"/>
</dbReference>
<gene>
    <name evidence="4" type="ORF">TWF679_000371</name>
    <name evidence="3" type="ORF">TWF788_006140</name>
</gene>
<evidence type="ECO:0000313" key="5">
    <source>
        <dbReference type="Proteomes" id="UP000479691"/>
    </source>
</evidence>
<dbReference type="AlphaFoldDB" id="A0A6G1M9Z6"/>
<dbReference type="PANTHER" id="PTHR46938">
    <property type="entry name" value="DISCOIDIN-1 SUBUNIT A-RELATED-RELATED"/>
    <property type="match status" value="1"/>
</dbReference>
<feature type="domain" description="Peptidase metallopeptidase" evidence="2">
    <location>
        <begin position="75"/>
        <end position="218"/>
    </location>
</feature>
<protein>
    <recommendedName>
        <fullName evidence="2">Peptidase metallopeptidase domain-containing protein</fullName>
    </recommendedName>
</protein>
<organism evidence="4 6">
    <name type="scientific">Orbilia oligospora</name>
    <name type="common">Nematode-trapping fungus</name>
    <name type="synonym">Arthrobotrys oligospora</name>
    <dbReference type="NCBI Taxonomy" id="2813651"/>
    <lineage>
        <taxon>Eukaryota</taxon>
        <taxon>Fungi</taxon>
        <taxon>Dikarya</taxon>
        <taxon>Ascomycota</taxon>
        <taxon>Pezizomycotina</taxon>
        <taxon>Orbiliomycetes</taxon>
        <taxon>Orbiliales</taxon>
        <taxon>Orbiliaceae</taxon>
        <taxon>Orbilia</taxon>
    </lineage>
</organism>
<dbReference type="EMBL" id="JAABOE010000003">
    <property type="protein sequence ID" value="KAF3191543.1"/>
    <property type="molecule type" value="Genomic_DNA"/>
</dbReference>
<evidence type="ECO:0000313" key="6">
    <source>
        <dbReference type="Proteomes" id="UP000614610"/>
    </source>
</evidence>
<evidence type="ECO:0000259" key="2">
    <source>
        <dbReference type="SMART" id="SM00235"/>
    </source>
</evidence>
<dbReference type="GO" id="GO:0006508">
    <property type="term" value="P:proteolysis"/>
    <property type="evidence" value="ECO:0007669"/>
    <property type="project" value="InterPro"/>
</dbReference>
<proteinExistence type="predicted"/>
<dbReference type="GO" id="GO:0098636">
    <property type="term" value="C:protein complex involved in cell adhesion"/>
    <property type="evidence" value="ECO:0007669"/>
    <property type="project" value="TreeGrafter"/>
</dbReference>
<dbReference type="Gene3D" id="2.60.40.2080">
    <property type="match status" value="3"/>
</dbReference>
<evidence type="ECO:0000313" key="4">
    <source>
        <dbReference type="EMBL" id="KAF3218960.1"/>
    </source>
</evidence>
<dbReference type="GO" id="GO:0004222">
    <property type="term" value="F:metalloendopeptidase activity"/>
    <property type="evidence" value="ECO:0007669"/>
    <property type="project" value="InterPro"/>
</dbReference>
<dbReference type="Proteomes" id="UP000479691">
    <property type="component" value="Unassembled WGS sequence"/>
</dbReference>
<reference evidence="4 5" key="1">
    <citation type="submission" date="2019-06" db="EMBL/GenBank/DDBJ databases">
        <authorList>
            <person name="Palmer J.M."/>
        </authorList>
    </citation>
    <scope>NUCLEOTIDE SEQUENCE</scope>
    <source>
        <strain evidence="4">TWF679</strain>
        <strain evidence="3 5">TWF788</strain>
    </source>
</reference>